<dbReference type="RefSeq" id="XP_003655561.1">
    <property type="nucleotide sequence ID" value="XM_003655513.1"/>
</dbReference>
<accession>G2RBQ4</accession>
<organism evidence="2 3">
    <name type="scientific">Thermothielavioides terrestris (strain ATCC 38088 / NRRL 8126)</name>
    <name type="common">Thielavia terrestris</name>
    <dbReference type="NCBI Taxonomy" id="578455"/>
    <lineage>
        <taxon>Eukaryota</taxon>
        <taxon>Fungi</taxon>
        <taxon>Dikarya</taxon>
        <taxon>Ascomycota</taxon>
        <taxon>Pezizomycotina</taxon>
        <taxon>Sordariomycetes</taxon>
        <taxon>Sordariomycetidae</taxon>
        <taxon>Sordariales</taxon>
        <taxon>Chaetomiaceae</taxon>
        <taxon>Thermothielavioides</taxon>
        <taxon>Thermothielavioides terrestris</taxon>
    </lineage>
</organism>
<dbReference type="HOGENOM" id="CLU_2869227_0_0_1"/>
<sequence length="64" mass="7045">MPRGASRLQATGGIEEPEPESGRDFIPATFSIGYSIPTSLPSGNLLEPLRRLRKMKLSRCKQCV</sequence>
<gene>
    <name evidence="2" type="ORF">THITE_2119381</name>
</gene>
<evidence type="ECO:0000256" key="1">
    <source>
        <dbReference type="SAM" id="MobiDB-lite"/>
    </source>
</evidence>
<proteinExistence type="predicted"/>
<dbReference type="AlphaFoldDB" id="G2RBQ4"/>
<protein>
    <submittedName>
        <fullName evidence="2">Uncharacterized protein</fullName>
    </submittedName>
</protein>
<dbReference type="GeneID" id="11524103"/>
<dbReference type="KEGG" id="ttt:THITE_2119381"/>
<reference evidence="2 3" key="1">
    <citation type="journal article" date="2011" name="Nat. Biotechnol.">
        <title>Comparative genomic analysis of the thermophilic biomass-degrading fungi Myceliophthora thermophila and Thielavia terrestris.</title>
        <authorList>
            <person name="Berka R.M."/>
            <person name="Grigoriev I.V."/>
            <person name="Otillar R."/>
            <person name="Salamov A."/>
            <person name="Grimwood J."/>
            <person name="Reid I."/>
            <person name="Ishmael N."/>
            <person name="John T."/>
            <person name="Darmond C."/>
            <person name="Moisan M.-C."/>
            <person name="Henrissat B."/>
            <person name="Coutinho P.M."/>
            <person name="Lombard V."/>
            <person name="Natvig D.O."/>
            <person name="Lindquist E."/>
            <person name="Schmutz J."/>
            <person name="Lucas S."/>
            <person name="Harris P."/>
            <person name="Powlowski J."/>
            <person name="Bellemare A."/>
            <person name="Taylor D."/>
            <person name="Butler G."/>
            <person name="de Vries R.P."/>
            <person name="Allijn I.E."/>
            <person name="van den Brink J."/>
            <person name="Ushinsky S."/>
            <person name="Storms R."/>
            <person name="Powell A.J."/>
            <person name="Paulsen I.T."/>
            <person name="Elbourne L.D.H."/>
            <person name="Baker S.E."/>
            <person name="Magnuson J."/>
            <person name="LaBoissiere S."/>
            <person name="Clutterbuck A.J."/>
            <person name="Martinez D."/>
            <person name="Wogulis M."/>
            <person name="de Leon A.L."/>
            <person name="Rey M.W."/>
            <person name="Tsang A."/>
        </authorList>
    </citation>
    <scope>NUCLEOTIDE SEQUENCE [LARGE SCALE GENOMIC DNA]</scope>
    <source>
        <strain evidence="3">ATCC 38088 / NRRL 8126</strain>
    </source>
</reference>
<keyword evidence="3" id="KW-1185">Reference proteome</keyword>
<evidence type="ECO:0000313" key="3">
    <source>
        <dbReference type="Proteomes" id="UP000008181"/>
    </source>
</evidence>
<feature type="region of interest" description="Disordered" evidence="1">
    <location>
        <begin position="1"/>
        <end position="23"/>
    </location>
</feature>
<dbReference type="Proteomes" id="UP000008181">
    <property type="component" value="Chromosome 4"/>
</dbReference>
<name>G2RBQ4_THETT</name>
<evidence type="ECO:0000313" key="2">
    <source>
        <dbReference type="EMBL" id="AEO69225.1"/>
    </source>
</evidence>
<dbReference type="EMBL" id="CP003012">
    <property type="protein sequence ID" value="AEO69225.1"/>
    <property type="molecule type" value="Genomic_DNA"/>
</dbReference>